<feature type="transmembrane region" description="Helical" evidence="10">
    <location>
        <begin position="176"/>
        <end position="200"/>
    </location>
</feature>
<dbReference type="EMBL" id="JBHTMB010000111">
    <property type="protein sequence ID" value="MFD1234137.1"/>
    <property type="molecule type" value="Genomic_DNA"/>
</dbReference>
<organism evidence="12 13">
    <name type="scientific">Pseudonocardia benzenivorans</name>
    <dbReference type="NCBI Taxonomy" id="228005"/>
    <lineage>
        <taxon>Bacteria</taxon>
        <taxon>Bacillati</taxon>
        <taxon>Actinomycetota</taxon>
        <taxon>Actinomycetes</taxon>
        <taxon>Pseudonocardiales</taxon>
        <taxon>Pseudonocardiaceae</taxon>
        <taxon>Pseudonocardia</taxon>
    </lineage>
</organism>
<evidence type="ECO:0000256" key="7">
    <source>
        <dbReference type="ARBA" id="ARBA00023065"/>
    </source>
</evidence>
<comment type="subcellular location">
    <subcellularLocation>
        <location evidence="1">Cell membrane</location>
        <topology evidence="1">Multi-pass membrane protein</topology>
    </subcellularLocation>
</comment>
<feature type="compositionally biased region" description="Basic and acidic residues" evidence="9">
    <location>
        <begin position="396"/>
        <end position="410"/>
    </location>
</feature>
<reference evidence="13" key="1">
    <citation type="journal article" date="2019" name="Int. J. Syst. Evol. Microbiol.">
        <title>The Global Catalogue of Microorganisms (GCM) 10K type strain sequencing project: providing services to taxonomists for standard genome sequencing and annotation.</title>
        <authorList>
            <consortium name="The Broad Institute Genomics Platform"/>
            <consortium name="The Broad Institute Genome Sequencing Center for Infectious Disease"/>
            <person name="Wu L."/>
            <person name="Ma J."/>
        </authorList>
    </citation>
    <scope>NUCLEOTIDE SEQUENCE [LARGE SCALE GENOMIC DNA]</scope>
    <source>
        <strain evidence="13">CCUG 49018</strain>
    </source>
</reference>
<evidence type="ECO:0000259" key="11">
    <source>
        <dbReference type="Pfam" id="PF00999"/>
    </source>
</evidence>
<comment type="caution">
    <text evidence="12">The sequence shown here is derived from an EMBL/GenBank/DDBJ whole genome shotgun (WGS) entry which is preliminary data.</text>
</comment>
<feature type="transmembrane region" description="Helical" evidence="10">
    <location>
        <begin position="31"/>
        <end position="47"/>
    </location>
</feature>
<feature type="transmembrane region" description="Helical" evidence="10">
    <location>
        <begin position="355"/>
        <end position="373"/>
    </location>
</feature>
<dbReference type="Pfam" id="PF00999">
    <property type="entry name" value="Na_H_Exchanger"/>
    <property type="match status" value="1"/>
</dbReference>
<evidence type="ECO:0000313" key="12">
    <source>
        <dbReference type="EMBL" id="MFD1234137.1"/>
    </source>
</evidence>
<feature type="transmembrane region" description="Helical" evidence="10">
    <location>
        <begin position="116"/>
        <end position="136"/>
    </location>
</feature>
<keyword evidence="7" id="KW-0406">Ion transport</keyword>
<dbReference type="Proteomes" id="UP001597182">
    <property type="component" value="Unassembled WGS sequence"/>
</dbReference>
<evidence type="ECO:0000256" key="2">
    <source>
        <dbReference type="ARBA" id="ARBA00022448"/>
    </source>
</evidence>
<feature type="transmembrane region" description="Helical" evidence="10">
    <location>
        <begin position="212"/>
        <end position="229"/>
    </location>
</feature>
<evidence type="ECO:0000256" key="9">
    <source>
        <dbReference type="SAM" id="MobiDB-lite"/>
    </source>
</evidence>
<feature type="transmembrane region" description="Helical" evidence="10">
    <location>
        <begin position="295"/>
        <end position="315"/>
    </location>
</feature>
<evidence type="ECO:0000313" key="13">
    <source>
        <dbReference type="Proteomes" id="UP001597182"/>
    </source>
</evidence>
<name>A0ABW3VGG8_9PSEU</name>
<gene>
    <name evidence="12" type="ORF">ACFQ34_12680</name>
</gene>
<dbReference type="InterPro" id="IPR038770">
    <property type="entry name" value="Na+/solute_symporter_sf"/>
</dbReference>
<sequence>MIPVLAFGVVLLISVLLSGLAARTVLSTALLFLVGGAVIGPAVLDLIDIDPHSGTIRVIADLALFTVLFTDGQRANVPALREGWRLSGRALGVGMPLTMVLVALPAHFLAGLDWTTALLVGAILSPTDPVFAAALVGKEAVPLRLRRLLNIESGVNDGLALPFVLIFLALAEHEEAHIGLVLAELAGGIALGIALPLVVFVALRLPFIGAEARLQPLGPLAIAIILYAVCDLAHVNNYLAAFAAGSTVATLSPQAAERFERFGDLLSEVAKFAALLVFGTLITSERLAAPGLGGWATAVLAILLIRPATVMLSLLRSEMPARERATAAWFGPKGFASVVYALLVLQSGIPNGDTVFAVVVVTIALSIVLHSSTDVPVARAFDMEDLAPTSNLPEPDPERHPLHRPEDDRN</sequence>
<keyword evidence="6 10" id="KW-1133">Transmembrane helix</keyword>
<evidence type="ECO:0000256" key="1">
    <source>
        <dbReference type="ARBA" id="ARBA00004651"/>
    </source>
</evidence>
<keyword evidence="8 10" id="KW-0472">Membrane</keyword>
<feature type="region of interest" description="Disordered" evidence="9">
    <location>
        <begin position="387"/>
        <end position="410"/>
    </location>
</feature>
<evidence type="ECO:0000256" key="6">
    <source>
        <dbReference type="ARBA" id="ARBA00022989"/>
    </source>
</evidence>
<proteinExistence type="predicted"/>
<dbReference type="Gene3D" id="1.20.1530.20">
    <property type="match status" value="1"/>
</dbReference>
<dbReference type="InterPro" id="IPR006153">
    <property type="entry name" value="Cation/H_exchanger_TM"/>
</dbReference>
<dbReference type="PANTHER" id="PTHR32507:SF8">
    <property type="entry name" value="CNH1P"/>
    <property type="match status" value="1"/>
</dbReference>
<feature type="transmembrane region" description="Helical" evidence="10">
    <location>
        <begin position="148"/>
        <end position="170"/>
    </location>
</feature>
<keyword evidence="2" id="KW-0813">Transport</keyword>
<keyword evidence="5 10" id="KW-0812">Transmembrane</keyword>
<feature type="transmembrane region" description="Helical" evidence="10">
    <location>
        <begin position="327"/>
        <end position="349"/>
    </location>
</feature>
<feature type="domain" description="Cation/H+ exchanger transmembrane" evidence="11">
    <location>
        <begin position="13"/>
        <end position="377"/>
    </location>
</feature>
<accession>A0ABW3VGG8</accession>
<evidence type="ECO:0000256" key="10">
    <source>
        <dbReference type="SAM" id="Phobius"/>
    </source>
</evidence>
<dbReference type="RefSeq" id="WP_379652963.1">
    <property type="nucleotide sequence ID" value="NZ_JBHTMB010000111.1"/>
</dbReference>
<evidence type="ECO:0000256" key="8">
    <source>
        <dbReference type="ARBA" id="ARBA00023136"/>
    </source>
</evidence>
<protein>
    <submittedName>
        <fullName evidence="12">Cation:proton antiporter</fullName>
    </submittedName>
</protein>
<evidence type="ECO:0000256" key="3">
    <source>
        <dbReference type="ARBA" id="ARBA00022449"/>
    </source>
</evidence>
<keyword evidence="3" id="KW-0050">Antiport</keyword>
<evidence type="ECO:0000256" key="4">
    <source>
        <dbReference type="ARBA" id="ARBA00022475"/>
    </source>
</evidence>
<evidence type="ECO:0000256" key="5">
    <source>
        <dbReference type="ARBA" id="ARBA00022692"/>
    </source>
</evidence>
<feature type="transmembrane region" description="Helical" evidence="10">
    <location>
        <begin position="90"/>
        <end position="110"/>
    </location>
</feature>
<keyword evidence="4" id="KW-1003">Cell membrane</keyword>
<keyword evidence="13" id="KW-1185">Reference proteome</keyword>
<dbReference type="PANTHER" id="PTHR32507">
    <property type="entry name" value="NA(+)/H(+) ANTIPORTER 1"/>
    <property type="match status" value="1"/>
</dbReference>